<accession>A0ABY7YKE9</accession>
<reference evidence="1 2" key="1">
    <citation type="submission" date="2023-02" db="EMBL/GenBank/DDBJ databases">
        <title>Devosia algicola sp. nov., isolated from the phycosphere of marine algae.</title>
        <authorList>
            <person name="Kim J.M."/>
            <person name="Lee J.K."/>
            <person name="Choi B.J."/>
            <person name="Bayburt H."/>
            <person name="Jeon C.O."/>
        </authorList>
    </citation>
    <scope>NUCLEOTIDE SEQUENCE [LARGE SCALE GENOMIC DNA]</scope>
    <source>
        <strain evidence="1 2">G20-9</strain>
    </source>
</reference>
<gene>
    <name evidence="1" type="ORF">PSQ19_13125</name>
</gene>
<keyword evidence="2" id="KW-1185">Reference proteome</keyword>
<name>A0ABY7YKE9_9HYPH</name>
<dbReference type="EMBL" id="CP118246">
    <property type="protein sequence ID" value="WDR01684.1"/>
    <property type="molecule type" value="Genomic_DNA"/>
</dbReference>
<dbReference type="Proteomes" id="UP001220530">
    <property type="component" value="Chromosome"/>
</dbReference>
<evidence type="ECO:0000313" key="2">
    <source>
        <dbReference type="Proteomes" id="UP001220530"/>
    </source>
</evidence>
<protein>
    <submittedName>
        <fullName evidence="1">Uncharacterized protein</fullName>
    </submittedName>
</protein>
<proteinExistence type="predicted"/>
<organism evidence="1 2">
    <name type="scientific">Devosia algicola</name>
    <dbReference type="NCBI Taxonomy" id="3026418"/>
    <lineage>
        <taxon>Bacteria</taxon>
        <taxon>Pseudomonadati</taxon>
        <taxon>Pseudomonadota</taxon>
        <taxon>Alphaproteobacteria</taxon>
        <taxon>Hyphomicrobiales</taxon>
        <taxon>Devosiaceae</taxon>
        <taxon>Devosia</taxon>
    </lineage>
</organism>
<evidence type="ECO:0000313" key="1">
    <source>
        <dbReference type="EMBL" id="WDR01684.1"/>
    </source>
</evidence>
<sequence>MKDSHTLVRHQDIRNWVCDKKGIPAISRIRDNFGDVKSRLCLSFDKRRRDAATDQDQDDGMSPVSWTAWLAELDRQQLALKVSATSTQDCELVQRREAANDLRQVN</sequence>
<dbReference type="RefSeq" id="WP_282218094.1">
    <property type="nucleotide sequence ID" value="NZ_CP118246.1"/>
</dbReference>